<evidence type="ECO:0000313" key="9">
    <source>
        <dbReference type="Proteomes" id="UP000239485"/>
    </source>
</evidence>
<feature type="region of interest" description="Disordered" evidence="5">
    <location>
        <begin position="368"/>
        <end position="393"/>
    </location>
</feature>
<evidence type="ECO:0000259" key="6">
    <source>
        <dbReference type="PROSITE" id="PS51898"/>
    </source>
</evidence>
<dbReference type="InterPro" id="IPR050090">
    <property type="entry name" value="Tyrosine_recombinase_XerCD"/>
</dbReference>
<dbReference type="Proteomes" id="UP000239485">
    <property type="component" value="Unassembled WGS sequence"/>
</dbReference>
<dbReference type="InterPro" id="IPR002104">
    <property type="entry name" value="Integrase_catalytic"/>
</dbReference>
<reference evidence="8 9" key="1">
    <citation type="submission" date="2018-02" db="EMBL/GenBank/DDBJ databases">
        <title>Genomic Encyclopedia of Archaeal and Bacterial Type Strains, Phase II (KMG-II): from individual species to whole genera.</title>
        <authorList>
            <person name="Goeker M."/>
        </authorList>
    </citation>
    <scope>NUCLEOTIDE SEQUENCE [LARGE SCALE GENOMIC DNA]</scope>
    <source>
        <strain evidence="8 9">DSM 22857</strain>
    </source>
</reference>
<keyword evidence="9" id="KW-1185">Reference proteome</keyword>
<dbReference type="InterPro" id="IPR010998">
    <property type="entry name" value="Integrase_recombinase_N"/>
</dbReference>
<proteinExistence type="inferred from homology"/>
<feature type="domain" description="Core-binding (CB)" evidence="7">
    <location>
        <begin position="60"/>
        <end position="141"/>
    </location>
</feature>
<keyword evidence="2 4" id="KW-0238">DNA-binding</keyword>
<feature type="domain" description="Tyr recombinase" evidence="6">
    <location>
        <begin position="164"/>
        <end position="363"/>
    </location>
</feature>
<name>A0A2S6IFH0_9ACTN</name>
<evidence type="ECO:0000256" key="4">
    <source>
        <dbReference type="PROSITE-ProRule" id="PRU01248"/>
    </source>
</evidence>
<gene>
    <name evidence="8" type="ORF">CLV92_112127</name>
</gene>
<organism evidence="8 9">
    <name type="scientific">Kineococcus xinjiangensis</name>
    <dbReference type="NCBI Taxonomy" id="512762"/>
    <lineage>
        <taxon>Bacteria</taxon>
        <taxon>Bacillati</taxon>
        <taxon>Actinomycetota</taxon>
        <taxon>Actinomycetes</taxon>
        <taxon>Kineosporiales</taxon>
        <taxon>Kineosporiaceae</taxon>
        <taxon>Kineococcus</taxon>
    </lineage>
</organism>
<evidence type="ECO:0000256" key="2">
    <source>
        <dbReference type="ARBA" id="ARBA00023125"/>
    </source>
</evidence>
<dbReference type="CDD" id="cd01189">
    <property type="entry name" value="INT_ICEBs1_C_like"/>
    <property type="match status" value="1"/>
</dbReference>
<dbReference type="Gene3D" id="1.10.443.10">
    <property type="entry name" value="Intergrase catalytic core"/>
    <property type="match status" value="1"/>
</dbReference>
<dbReference type="PANTHER" id="PTHR30349">
    <property type="entry name" value="PHAGE INTEGRASE-RELATED"/>
    <property type="match status" value="1"/>
</dbReference>
<dbReference type="RefSeq" id="WP_104434338.1">
    <property type="nucleotide sequence ID" value="NZ_PTJD01000012.1"/>
</dbReference>
<dbReference type="AlphaFoldDB" id="A0A2S6IFH0"/>
<evidence type="ECO:0000256" key="3">
    <source>
        <dbReference type="ARBA" id="ARBA00023172"/>
    </source>
</evidence>
<dbReference type="InterPro" id="IPR013762">
    <property type="entry name" value="Integrase-like_cat_sf"/>
</dbReference>
<sequence length="393" mass="42878">MSVQRLERGGRVRYRARVKFHGREVATQVFDRKRDALAWEEEQTRRLRTGEWIDPRRGRVPLSQIADDWLASRSTVKRRTRESDEAAWRNYIAPRFGNWPASSLTSGEVLAWVGQLVTDGKAPATATRALATLRSILNFGMADGRLHVNVAAAVRSPRAGADRREGYALTYDELHRLRALCAGPQGPVASNREVAAELVLVLGLTGMRWGELAGLHVGDLVTVPGRGLRLQRTVLASGGGGELYVDTLKNRRSRTVPLVEELHELVDRRAAGRAATDWLFPAPAGGPMRESNWKRLVGWTKAVEELGYPTLRVHDLRHTAASLWLGSGADPKVVQAVLGHATAAMTMDVYGHLIAANLWEAARRVGGSTGGTTGAHAPSEVTRIQAAKSPAGL</sequence>
<evidence type="ECO:0000313" key="8">
    <source>
        <dbReference type="EMBL" id="PPK92947.1"/>
    </source>
</evidence>
<dbReference type="Gene3D" id="1.10.150.130">
    <property type="match status" value="1"/>
</dbReference>
<dbReference type="GO" id="GO:0015074">
    <property type="term" value="P:DNA integration"/>
    <property type="evidence" value="ECO:0007669"/>
    <property type="project" value="InterPro"/>
</dbReference>
<comment type="similarity">
    <text evidence="1">Belongs to the 'phage' integrase family.</text>
</comment>
<dbReference type="GO" id="GO:0006310">
    <property type="term" value="P:DNA recombination"/>
    <property type="evidence" value="ECO:0007669"/>
    <property type="project" value="UniProtKB-KW"/>
</dbReference>
<dbReference type="Pfam" id="PF00589">
    <property type="entry name" value="Phage_integrase"/>
    <property type="match status" value="1"/>
</dbReference>
<dbReference type="InterPro" id="IPR053876">
    <property type="entry name" value="Phage_int_M"/>
</dbReference>
<evidence type="ECO:0000256" key="5">
    <source>
        <dbReference type="SAM" id="MobiDB-lite"/>
    </source>
</evidence>
<dbReference type="EMBL" id="PTJD01000012">
    <property type="protein sequence ID" value="PPK92947.1"/>
    <property type="molecule type" value="Genomic_DNA"/>
</dbReference>
<comment type="caution">
    <text evidence="8">The sequence shown here is derived from an EMBL/GenBank/DDBJ whole genome shotgun (WGS) entry which is preliminary data.</text>
</comment>
<dbReference type="PROSITE" id="PS51900">
    <property type="entry name" value="CB"/>
    <property type="match status" value="1"/>
</dbReference>
<dbReference type="InterPro" id="IPR011010">
    <property type="entry name" value="DNA_brk_join_enz"/>
</dbReference>
<keyword evidence="3" id="KW-0233">DNA recombination</keyword>
<dbReference type="PANTHER" id="PTHR30349:SF64">
    <property type="entry name" value="PROPHAGE INTEGRASE INTD-RELATED"/>
    <property type="match status" value="1"/>
</dbReference>
<evidence type="ECO:0000256" key="1">
    <source>
        <dbReference type="ARBA" id="ARBA00008857"/>
    </source>
</evidence>
<evidence type="ECO:0000259" key="7">
    <source>
        <dbReference type="PROSITE" id="PS51900"/>
    </source>
</evidence>
<protein>
    <submittedName>
        <fullName evidence="8">Site-specific recombinase XerD</fullName>
    </submittedName>
</protein>
<dbReference type="InterPro" id="IPR044068">
    <property type="entry name" value="CB"/>
</dbReference>
<dbReference type="OrthoDB" id="1822491at2"/>
<dbReference type="Pfam" id="PF22022">
    <property type="entry name" value="Phage_int_M"/>
    <property type="match status" value="1"/>
</dbReference>
<dbReference type="SUPFAM" id="SSF56349">
    <property type="entry name" value="DNA breaking-rejoining enzymes"/>
    <property type="match status" value="1"/>
</dbReference>
<dbReference type="GO" id="GO:0003677">
    <property type="term" value="F:DNA binding"/>
    <property type="evidence" value="ECO:0007669"/>
    <property type="project" value="UniProtKB-UniRule"/>
</dbReference>
<accession>A0A2S6IFH0</accession>
<dbReference type="PROSITE" id="PS51898">
    <property type="entry name" value="TYR_RECOMBINASE"/>
    <property type="match status" value="1"/>
</dbReference>